<name>F0SR25_RUBBR</name>
<proteinExistence type="predicted"/>
<organism evidence="1 2">
    <name type="scientific">Rubinisphaera brasiliensis (strain ATCC 49424 / DSM 5305 / JCM 21570 / IAM 15109 / NBRC 103401 / IFAM 1448)</name>
    <name type="common">Planctomyces brasiliensis</name>
    <dbReference type="NCBI Taxonomy" id="756272"/>
    <lineage>
        <taxon>Bacteria</taxon>
        <taxon>Pseudomonadati</taxon>
        <taxon>Planctomycetota</taxon>
        <taxon>Planctomycetia</taxon>
        <taxon>Planctomycetales</taxon>
        <taxon>Planctomycetaceae</taxon>
        <taxon>Rubinisphaera</taxon>
    </lineage>
</organism>
<keyword evidence="2" id="KW-1185">Reference proteome</keyword>
<dbReference type="AlphaFoldDB" id="F0SR25"/>
<evidence type="ECO:0000313" key="1">
    <source>
        <dbReference type="EMBL" id="ADY61272.1"/>
    </source>
</evidence>
<dbReference type="HOGENOM" id="CLU_2221272_0_0_0"/>
<accession>F0SR25</accession>
<dbReference type="EMBL" id="CP002546">
    <property type="protein sequence ID" value="ADY61272.1"/>
    <property type="molecule type" value="Genomic_DNA"/>
</dbReference>
<sequence length="106" mass="11648">MLNNITTIVKANTVLAVLNANIAVVAARIDVVAPVLSKRLDYWLFSKHRPGHEPGCCPPCTTRLTTTFGRSAAELLQRGQMMMSSMGSMQLESFSRRLSGRLITVQ</sequence>
<dbReference type="KEGG" id="pbs:Plabr_3675"/>
<protein>
    <submittedName>
        <fullName evidence="1">Major facilitator superfamily MFS_1</fullName>
    </submittedName>
</protein>
<dbReference type="Proteomes" id="UP000006860">
    <property type="component" value="Chromosome"/>
</dbReference>
<evidence type="ECO:0000313" key="2">
    <source>
        <dbReference type="Proteomes" id="UP000006860"/>
    </source>
</evidence>
<reference evidence="2" key="1">
    <citation type="submission" date="2011-02" db="EMBL/GenBank/DDBJ databases">
        <title>The complete genome of Planctomyces brasiliensis DSM 5305.</title>
        <authorList>
            <person name="Lucas S."/>
            <person name="Copeland A."/>
            <person name="Lapidus A."/>
            <person name="Bruce D."/>
            <person name="Goodwin L."/>
            <person name="Pitluck S."/>
            <person name="Kyrpides N."/>
            <person name="Mavromatis K."/>
            <person name="Pagani I."/>
            <person name="Ivanova N."/>
            <person name="Ovchinnikova G."/>
            <person name="Lu M."/>
            <person name="Detter J.C."/>
            <person name="Han C."/>
            <person name="Land M."/>
            <person name="Hauser L."/>
            <person name="Markowitz V."/>
            <person name="Cheng J.-F."/>
            <person name="Hugenholtz P."/>
            <person name="Woyke T."/>
            <person name="Wu D."/>
            <person name="Tindall B."/>
            <person name="Pomrenke H.G."/>
            <person name="Brambilla E."/>
            <person name="Klenk H.-P."/>
            <person name="Eisen J.A."/>
        </authorList>
    </citation>
    <scope>NUCLEOTIDE SEQUENCE [LARGE SCALE GENOMIC DNA]</scope>
    <source>
        <strain evidence="2">ATCC 49424 / DSM 5305 / JCM 21570 / NBRC 103401 / IFAM 1448</strain>
    </source>
</reference>
<gene>
    <name evidence="1" type="ordered locus">Plabr_3675</name>
</gene>